<proteinExistence type="inferred from homology"/>
<dbReference type="PRINTS" id="PR00081">
    <property type="entry name" value="GDHRDH"/>
</dbReference>
<gene>
    <name evidence="5" type="ORF">CXZ10_06315</name>
</gene>
<name>A0A1I4Q455_9HYPH</name>
<dbReference type="OrthoDB" id="9785826at2"/>
<dbReference type="PANTHER" id="PTHR43490:SF99">
    <property type="entry name" value="SHORT-CHAIN DEHYDROGENASE_REDUCTASE"/>
    <property type="match status" value="1"/>
</dbReference>
<dbReference type="GO" id="GO:0016491">
    <property type="term" value="F:oxidoreductase activity"/>
    <property type="evidence" value="ECO:0007669"/>
    <property type="project" value="UniProtKB-KW"/>
</dbReference>
<reference evidence="5 6" key="1">
    <citation type="submission" date="2017-12" db="EMBL/GenBank/DDBJ databases">
        <title>Anaerobic carbon monoxide metabolism by Pleomorphomonas carboxyditropha sp. nov., a new mesophilic hydrogenogenic carboxidotroph.</title>
        <authorList>
            <person name="Esquivel-Elizondo S."/>
            <person name="Krajmalnik-Brown R."/>
        </authorList>
    </citation>
    <scope>NUCLEOTIDE SEQUENCE [LARGE SCALE GENOMIC DNA]</scope>
    <source>
        <strain evidence="5 6">R5-392</strain>
    </source>
</reference>
<dbReference type="PANTHER" id="PTHR43490">
    <property type="entry name" value="(+)-NEOMENTHOL DEHYDROGENASE"/>
    <property type="match status" value="1"/>
</dbReference>
<comment type="caution">
    <text evidence="5">The sequence shown here is derived from an EMBL/GenBank/DDBJ whole genome shotgun (WGS) entry which is preliminary data.</text>
</comment>
<dbReference type="EMBL" id="PJNW01000002">
    <property type="protein sequence ID" value="PKR90952.1"/>
    <property type="molecule type" value="Genomic_DNA"/>
</dbReference>
<evidence type="ECO:0000256" key="2">
    <source>
        <dbReference type="ARBA" id="ARBA00022857"/>
    </source>
</evidence>
<accession>A0A1I4Q455</accession>
<comment type="similarity">
    <text evidence="1 4">Belongs to the short-chain dehydrogenases/reductases (SDR) family.</text>
</comment>
<organism evidence="5 6">
    <name type="scientific">Pleomorphomonas diazotrophica</name>
    <dbReference type="NCBI Taxonomy" id="1166257"/>
    <lineage>
        <taxon>Bacteria</taxon>
        <taxon>Pseudomonadati</taxon>
        <taxon>Pseudomonadota</taxon>
        <taxon>Alphaproteobacteria</taxon>
        <taxon>Hyphomicrobiales</taxon>
        <taxon>Pleomorphomonadaceae</taxon>
        <taxon>Pleomorphomonas</taxon>
    </lineage>
</organism>
<dbReference type="RefSeq" id="WP_101288215.1">
    <property type="nucleotide sequence ID" value="NZ_FOUQ01000001.1"/>
</dbReference>
<evidence type="ECO:0000256" key="4">
    <source>
        <dbReference type="RuleBase" id="RU000363"/>
    </source>
</evidence>
<dbReference type="InterPro" id="IPR036291">
    <property type="entry name" value="NAD(P)-bd_dom_sf"/>
</dbReference>
<protein>
    <submittedName>
        <fullName evidence="5">Short-chain dehydrogenase</fullName>
    </submittedName>
</protein>
<dbReference type="GO" id="GO:0016020">
    <property type="term" value="C:membrane"/>
    <property type="evidence" value="ECO:0007669"/>
    <property type="project" value="TreeGrafter"/>
</dbReference>
<evidence type="ECO:0000313" key="6">
    <source>
        <dbReference type="Proteomes" id="UP000233491"/>
    </source>
</evidence>
<dbReference type="Gene3D" id="3.40.50.720">
    <property type="entry name" value="NAD(P)-binding Rossmann-like Domain"/>
    <property type="match status" value="1"/>
</dbReference>
<dbReference type="Pfam" id="PF00106">
    <property type="entry name" value="adh_short"/>
    <property type="match status" value="1"/>
</dbReference>
<keyword evidence="2" id="KW-0521">NADP</keyword>
<keyword evidence="6" id="KW-1185">Reference proteome</keyword>
<evidence type="ECO:0000256" key="1">
    <source>
        <dbReference type="ARBA" id="ARBA00006484"/>
    </source>
</evidence>
<dbReference type="AlphaFoldDB" id="A0A1I4Q455"/>
<keyword evidence="3" id="KW-0560">Oxidoreductase</keyword>
<dbReference type="InterPro" id="IPR002347">
    <property type="entry name" value="SDR_fam"/>
</dbReference>
<dbReference type="SUPFAM" id="SSF51735">
    <property type="entry name" value="NAD(P)-binding Rossmann-fold domains"/>
    <property type="match status" value="1"/>
</dbReference>
<dbReference type="Proteomes" id="UP000233491">
    <property type="component" value="Unassembled WGS sequence"/>
</dbReference>
<dbReference type="PRINTS" id="PR00080">
    <property type="entry name" value="SDRFAMILY"/>
</dbReference>
<evidence type="ECO:0000256" key="3">
    <source>
        <dbReference type="ARBA" id="ARBA00023002"/>
    </source>
</evidence>
<sequence>MSETQRIAIVTGASQGMGKETARQLLQKGLHVVITARSLAEAETAAKELGNGASAFELDVTREDQATSLAEWLLARFGRADVLVNNAGAFFEPTDQTAMMTTSVLSTPPEIYIKSFTTNALGAFIVSKAIVPVMRQNGYGRIVNVSSSMGSLTTMTRGWPAYRTSKAALNACTRLFADELKDENIKVNSVNPGWVRTSMGGAQAALSVEDGVRPAVWAATLPDDGPSGGFFEAGGPCPW</sequence>
<evidence type="ECO:0000313" key="5">
    <source>
        <dbReference type="EMBL" id="PKR90952.1"/>
    </source>
</evidence>